<reference evidence="6 7" key="1">
    <citation type="journal article" date="2013" name="Genome Announc.">
        <title>Draft Genome Sequence of Psychrobacter aquaticus Strain CMS 56T, Isolated from a Cyanobacterial Mat Sample Collected from Water Bodies in the McMurdo Dry Valley Region of Antarctica.</title>
        <authorList>
            <person name="Reddy G.S."/>
            <person name="Ara S."/>
            <person name="Singh A."/>
            <person name="Kumar Pinnaka A."/>
            <person name="Shivaji S."/>
        </authorList>
    </citation>
    <scope>NUCLEOTIDE SEQUENCE [LARGE SCALE GENOMIC DNA]</scope>
    <source>
        <strain evidence="6 7">CMS 56</strain>
    </source>
</reference>
<comment type="caution">
    <text evidence="6">The sequence shown here is derived from an EMBL/GenBank/DDBJ whole genome shotgun (WGS) entry which is preliminary data.</text>
</comment>
<dbReference type="SUPFAM" id="SSF48317">
    <property type="entry name" value="Acid phosphatase/Vanadium-dependent haloperoxidase"/>
    <property type="match status" value="1"/>
</dbReference>
<protein>
    <recommendedName>
        <fullName evidence="1">undecaprenyl-diphosphate phosphatase</fullName>
        <ecNumber evidence="1">3.6.1.27</ecNumber>
    </recommendedName>
    <alternativeName>
        <fullName evidence="2">Undecaprenyl pyrophosphate phosphatase</fullName>
    </alternativeName>
</protein>
<evidence type="ECO:0000256" key="3">
    <source>
        <dbReference type="ARBA" id="ARBA00047594"/>
    </source>
</evidence>
<dbReference type="AlphaFoldDB" id="U4T9V1"/>
<evidence type="ECO:0000256" key="4">
    <source>
        <dbReference type="SAM" id="Phobius"/>
    </source>
</evidence>
<dbReference type="InterPro" id="IPR000326">
    <property type="entry name" value="PAP2/HPO"/>
</dbReference>
<sequence length="247" mass="28017">MEVENNKVGFLAIILTVGLGIAGLFIWLFSELAEEVLENELRKFDNRIIGFFESIETPTFDGIYVVITEMGSVWFLTSLSVLVVLWLWFKAKDKWGIFFFIIAMGGNGALTWILKQIYERGRPSINEAIDAIGFSFPSGHSMGSLVFYGFIFYLVVRSAQKKAVKILAFVVLGILILLIGTSRIYLGAHFPSDVIAGFLAGTVWLILCLLALEWIQWQSHNQVPPVHALRKLLISNYKSLRQKHERW</sequence>
<feature type="transmembrane region" description="Helical" evidence="4">
    <location>
        <begin position="167"/>
        <end position="188"/>
    </location>
</feature>
<name>U4T9V1_9GAMM</name>
<dbReference type="eggNOG" id="COG0671">
    <property type="taxonomic scope" value="Bacteria"/>
</dbReference>
<organism evidence="6 7">
    <name type="scientific">Psychrobacter aquaticus CMS 56</name>
    <dbReference type="NCBI Taxonomy" id="1354303"/>
    <lineage>
        <taxon>Bacteria</taxon>
        <taxon>Pseudomonadati</taxon>
        <taxon>Pseudomonadota</taxon>
        <taxon>Gammaproteobacteria</taxon>
        <taxon>Moraxellales</taxon>
        <taxon>Moraxellaceae</taxon>
        <taxon>Psychrobacter</taxon>
    </lineage>
</organism>
<dbReference type="STRING" id="1354303.M917_1746"/>
<dbReference type="CDD" id="cd03392">
    <property type="entry name" value="PAP2_like_2"/>
    <property type="match status" value="1"/>
</dbReference>
<keyword evidence="4" id="KW-0472">Membrane</keyword>
<dbReference type="SMART" id="SM00014">
    <property type="entry name" value="acidPPc"/>
    <property type="match status" value="1"/>
</dbReference>
<evidence type="ECO:0000256" key="1">
    <source>
        <dbReference type="ARBA" id="ARBA00012374"/>
    </source>
</evidence>
<feature type="transmembrane region" description="Helical" evidence="4">
    <location>
        <begin position="95"/>
        <end position="114"/>
    </location>
</feature>
<comment type="catalytic activity">
    <reaction evidence="3">
        <text>di-trans,octa-cis-undecaprenyl diphosphate + H2O = di-trans,octa-cis-undecaprenyl phosphate + phosphate + H(+)</text>
        <dbReference type="Rhea" id="RHEA:28094"/>
        <dbReference type="ChEBI" id="CHEBI:15377"/>
        <dbReference type="ChEBI" id="CHEBI:15378"/>
        <dbReference type="ChEBI" id="CHEBI:43474"/>
        <dbReference type="ChEBI" id="CHEBI:58405"/>
        <dbReference type="ChEBI" id="CHEBI:60392"/>
        <dbReference type="EC" id="3.6.1.27"/>
    </reaction>
</comment>
<feature type="transmembrane region" description="Helical" evidence="4">
    <location>
        <begin position="194"/>
        <end position="212"/>
    </location>
</feature>
<keyword evidence="4" id="KW-0812">Transmembrane</keyword>
<keyword evidence="4" id="KW-1133">Transmembrane helix</keyword>
<proteinExistence type="predicted"/>
<dbReference type="PATRIC" id="fig|1354303.4.peg.1722"/>
<evidence type="ECO:0000313" key="6">
    <source>
        <dbReference type="EMBL" id="ERL55489.1"/>
    </source>
</evidence>
<evidence type="ECO:0000259" key="5">
    <source>
        <dbReference type="SMART" id="SM00014"/>
    </source>
</evidence>
<dbReference type="EC" id="3.6.1.27" evidence="1"/>
<dbReference type="PANTHER" id="PTHR14969">
    <property type="entry name" value="SPHINGOSINE-1-PHOSPHATE PHOSPHOHYDROLASE"/>
    <property type="match status" value="1"/>
</dbReference>
<dbReference type="GO" id="GO:0050380">
    <property type="term" value="F:undecaprenyl-diphosphatase activity"/>
    <property type="evidence" value="ECO:0007669"/>
    <property type="project" value="UniProtKB-EC"/>
</dbReference>
<dbReference type="InterPro" id="IPR036938">
    <property type="entry name" value="PAP2/HPO_sf"/>
</dbReference>
<keyword evidence="7" id="KW-1185">Reference proteome</keyword>
<feature type="transmembrane region" description="Helical" evidence="4">
    <location>
        <begin position="9"/>
        <end position="29"/>
    </location>
</feature>
<feature type="domain" description="Phosphatidic acid phosphatase type 2/haloperoxidase" evidence="5">
    <location>
        <begin position="97"/>
        <end position="209"/>
    </location>
</feature>
<feature type="transmembrane region" description="Helical" evidence="4">
    <location>
        <begin position="63"/>
        <end position="88"/>
    </location>
</feature>
<dbReference type="EMBL" id="AUSW01000030">
    <property type="protein sequence ID" value="ERL55489.1"/>
    <property type="molecule type" value="Genomic_DNA"/>
</dbReference>
<dbReference type="OrthoDB" id="9780918at2"/>
<evidence type="ECO:0000256" key="2">
    <source>
        <dbReference type="ARBA" id="ARBA00032707"/>
    </source>
</evidence>
<evidence type="ECO:0000313" key="7">
    <source>
        <dbReference type="Proteomes" id="UP000016761"/>
    </source>
</evidence>
<dbReference type="Pfam" id="PF01569">
    <property type="entry name" value="PAP2"/>
    <property type="match status" value="1"/>
</dbReference>
<dbReference type="Proteomes" id="UP000016761">
    <property type="component" value="Unassembled WGS sequence"/>
</dbReference>
<feature type="transmembrane region" description="Helical" evidence="4">
    <location>
        <begin position="134"/>
        <end position="155"/>
    </location>
</feature>
<dbReference type="RefSeq" id="WP_021814382.1">
    <property type="nucleotide sequence ID" value="NZ_AUSW01000030.1"/>
</dbReference>
<gene>
    <name evidence="6" type="ORF">M917_1746</name>
</gene>
<dbReference type="PANTHER" id="PTHR14969:SF13">
    <property type="entry name" value="AT30094P"/>
    <property type="match status" value="1"/>
</dbReference>
<dbReference type="Gene3D" id="1.20.144.10">
    <property type="entry name" value="Phosphatidic acid phosphatase type 2/haloperoxidase"/>
    <property type="match status" value="2"/>
</dbReference>
<accession>U4T9V1</accession>